<evidence type="ECO:0000256" key="12">
    <source>
        <dbReference type="ARBA" id="ARBA00038679"/>
    </source>
</evidence>
<keyword evidence="3" id="KW-0716">Sensory transduction</keyword>
<organism evidence="14 15">
    <name type="scientific">Lucilia cuprina</name>
    <name type="common">Green bottle fly</name>
    <name type="synonym">Australian sheep blowfly</name>
    <dbReference type="NCBI Taxonomy" id="7375"/>
    <lineage>
        <taxon>Eukaryota</taxon>
        <taxon>Metazoa</taxon>
        <taxon>Ecdysozoa</taxon>
        <taxon>Arthropoda</taxon>
        <taxon>Hexapoda</taxon>
        <taxon>Insecta</taxon>
        <taxon>Pterygota</taxon>
        <taxon>Neoptera</taxon>
        <taxon>Endopterygota</taxon>
        <taxon>Diptera</taxon>
        <taxon>Brachycera</taxon>
        <taxon>Muscomorpha</taxon>
        <taxon>Oestroidea</taxon>
        <taxon>Calliphoridae</taxon>
        <taxon>Luciliinae</taxon>
        <taxon>Lucilia</taxon>
    </lineage>
</organism>
<dbReference type="OrthoDB" id="7548151at2759"/>
<feature type="non-terminal residue" evidence="14">
    <location>
        <position position="383"/>
    </location>
</feature>
<proteinExistence type="inferred from homology"/>
<evidence type="ECO:0000256" key="3">
    <source>
        <dbReference type="ARBA" id="ARBA00022606"/>
    </source>
</evidence>
<evidence type="ECO:0000256" key="13">
    <source>
        <dbReference type="SAM" id="Phobius"/>
    </source>
</evidence>
<evidence type="ECO:0000256" key="4">
    <source>
        <dbReference type="ARBA" id="ARBA00022692"/>
    </source>
</evidence>
<evidence type="ECO:0000256" key="6">
    <source>
        <dbReference type="ARBA" id="ARBA00022989"/>
    </source>
</evidence>
<dbReference type="GO" id="GO:0007165">
    <property type="term" value="P:signal transduction"/>
    <property type="evidence" value="ECO:0007669"/>
    <property type="project" value="UniProtKB-KW"/>
</dbReference>
<accession>A0A0L0BUZ0</accession>
<dbReference type="GO" id="GO:0004984">
    <property type="term" value="F:olfactory receptor activity"/>
    <property type="evidence" value="ECO:0007669"/>
    <property type="project" value="InterPro"/>
</dbReference>
<comment type="subcellular location">
    <subcellularLocation>
        <location evidence="1">Cell membrane</location>
        <topology evidence="1">Multi-pass membrane protein</topology>
    </subcellularLocation>
</comment>
<keyword evidence="7 13" id="KW-0472">Membrane</keyword>
<dbReference type="PANTHER" id="PTHR21137:SF37">
    <property type="entry name" value="ODORANT RECEPTOR 46A, ISOFORM B-RELATED"/>
    <property type="match status" value="1"/>
</dbReference>
<dbReference type="AlphaFoldDB" id="A0A0L0BUZ0"/>
<comment type="function">
    <text evidence="10">Odorant receptor which mediates acceptance or avoidance behavior, depending on its substrates. The odorant receptor repertoire encodes a large collection of odor stimuli that vary widely in identity, intensity, and duration. May form a complex with Orco to form odorant-sensing units, providing sensitive and prolonged odorant signaling and calcium permeability.</text>
</comment>
<dbReference type="PANTHER" id="PTHR21137">
    <property type="entry name" value="ODORANT RECEPTOR"/>
    <property type="match status" value="1"/>
</dbReference>
<dbReference type="Pfam" id="PF02949">
    <property type="entry name" value="7tm_6"/>
    <property type="match status" value="1"/>
</dbReference>
<evidence type="ECO:0000256" key="2">
    <source>
        <dbReference type="ARBA" id="ARBA00022475"/>
    </source>
</evidence>
<feature type="transmembrane region" description="Helical" evidence="13">
    <location>
        <begin position="285"/>
        <end position="308"/>
    </location>
</feature>
<dbReference type="InterPro" id="IPR004117">
    <property type="entry name" value="7tm6_olfct_rcpt"/>
</dbReference>
<keyword evidence="6 13" id="KW-1133">Transmembrane helix</keyword>
<evidence type="ECO:0000256" key="1">
    <source>
        <dbReference type="ARBA" id="ARBA00004651"/>
    </source>
</evidence>
<evidence type="ECO:0000313" key="15">
    <source>
        <dbReference type="Proteomes" id="UP000037069"/>
    </source>
</evidence>
<reference evidence="14 15" key="1">
    <citation type="journal article" date="2015" name="Nat. Commun.">
        <title>Lucilia cuprina genome unlocks parasitic fly biology to underpin future interventions.</title>
        <authorList>
            <person name="Anstead C.A."/>
            <person name="Korhonen P.K."/>
            <person name="Young N.D."/>
            <person name="Hall R.S."/>
            <person name="Jex A.R."/>
            <person name="Murali S.C."/>
            <person name="Hughes D.S."/>
            <person name="Lee S.F."/>
            <person name="Perry T."/>
            <person name="Stroehlein A.J."/>
            <person name="Ansell B.R."/>
            <person name="Breugelmans B."/>
            <person name="Hofmann A."/>
            <person name="Qu J."/>
            <person name="Dugan S."/>
            <person name="Lee S.L."/>
            <person name="Chao H."/>
            <person name="Dinh H."/>
            <person name="Han Y."/>
            <person name="Doddapaneni H.V."/>
            <person name="Worley K.C."/>
            <person name="Muzny D.M."/>
            <person name="Ioannidis P."/>
            <person name="Waterhouse R.M."/>
            <person name="Zdobnov E.M."/>
            <person name="James P.J."/>
            <person name="Bagnall N.H."/>
            <person name="Kotze A.C."/>
            <person name="Gibbs R.A."/>
            <person name="Richards S."/>
            <person name="Batterham P."/>
            <person name="Gasser R.B."/>
        </authorList>
    </citation>
    <scope>NUCLEOTIDE SEQUENCE [LARGE SCALE GENOMIC DNA]</scope>
    <source>
        <strain evidence="14 15">LS</strain>
        <tissue evidence="14">Full body</tissue>
    </source>
</reference>
<evidence type="ECO:0000256" key="9">
    <source>
        <dbReference type="ARBA" id="ARBA00023224"/>
    </source>
</evidence>
<evidence type="ECO:0000313" key="14">
    <source>
        <dbReference type="EMBL" id="KNC23846.1"/>
    </source>
</evidence>
<keyword evidence="9" id="KW-0807">Transducer</keyword>
<keyword evidence="2" id="KW-1003">Cell membrane</keyword>
<gene>
    <name evidence="14" type="ORF">FF38_12865</name>
</gene>
<dbReference type="GO" id="GO:0005886">
    <property type="term" value="C:plasma membrane"/>
    <property type="evidence" value="ECO:0007669"/>
    <property type="project" value="UniProtKB-SubCell"/>
</dbReference>
<evidence type="ECO:0000256" key="8">
    <source>
        <dbReference type="ARBA" id="ARBA00023170"/>
    </source>
</evidence>
<feature type="transmembrane region" description="Helical" evidence="13">
    <location>
        <begin position="70"/>
        <end position="89"/>
    </location>
</feature>
<evidence type="ECO:0000256" key="10">
    <source>
        <dbReference type="ARBA" id="ARBA00037764"/>
    </source>
</evidence>
<feature type="transmembrane region" description="Helical" evidence="13">
    <location>
        <begin position="36"/>
        <end position="58"/>
    </location>
</feature>
<sequence length="383" mass="44935">AYNTLEKSCIIIKILTTIGILTNKKLHLKLAKVPPIYYKLMIHIPLTFTYTTLMWLEVIFSSDIYEATDVLYMVLTETALVVKILSIWYHDALIKSLFNEWQQNAMLKLYTTQEYFMWQRTIKLFGIVAFLYITCSVSVLCFSFTAVLFLNSYELPFLYWTPFNWKHPSNYWYAYFYELFAMSLTCLSNCTSDMLLCYMMQHLALYFKLIAMRLENLGNRKDEINSVVTKKLLTIIKCHLKLKSMSKSCECIVSYPILAQILLSAFVLCFSLYRLTNFNFIEDPVTFLSLIQYAMVMNLQIFLPCYYANKLTIESSRLTNSLYNCNWPEMSPFNRKLILMYMQSLQKPVVIKAGNFFEVGLPIYAKTMNNAYSFFALLLNMDI</sequence>
<feature type="transmembrane region" description="Helical" evidence="13">
    <location>
        <begin position="170"/>
        <end position="190"/>
    </location>
</feature>
<keyword evidence="8 14" id="KW-0675">Receptor</keyword>
<name>A0A0L0BUZ0_LUCCU</name>
<dbReference type="GO" id="GO:0005549">
    <property type="term" value="F:odorant binding"/>
    <property type="evidence" value="ECO:0007669"/>
    <property type="project" value="InterPro"/>
</dbReference>
<evidence type="ECO:0000256" key="11">
    <source>
        <dbReference type="ARBA" id="ARBA00037946"/>
    </source>
</evidence>
<dbReference type="OMA" id="MWLEAFV"/>
<comment type="caution">
    <text evidence="14">The sequence shown here is derived from an EMBL/GenBank/DDBJ whole genome shotgun (WGS) entry which is preliminary data.</text>
</comment>
<keyword evidence="4 13" id="KW-0812">Transmembrane</keyword>
<dbReference type="Proteomes" id="UP000037069">
    <property type="component" value="Unassembled WGS sequence"/>
</dbReference>
<dbReference type="EMBL" id="JRES01001295">
    <property type="protein sequence ID" value="KNC23846.1"/>
    <property type="molecule type" value="Genomic_DNA"/>
</dbReference>
<evidence type="ECO:0000256" key="5">
    <source>
        <dbReference type="ARBA" id="ARBA00022725"/>
    </source>
</evidence>
<keyword evidence="5" id="KW-0552">Olfaction</keyword>
<feature type="transmembrane region" description="Helical" evidence="13">
    <location>
        <begin position="252"/>
        <end position="273"/>
    </location>
</feature>
<keyword evidence="15" id="KW-1185">Reference proteome</keyword>
<comment type="similarity">
    <text evidence="11">Belongs to the insect chemoreceptor superfamily. Heteromeric odorant receptor channel (TC 1.A.69) family. Or2a subfamily.</text>
</comment>
<comment type="subunit">
    <text evidence="12">Interacts with Orco. Complexes exist early in the endomembrane system in olfactory sensory neurons (OSNs), coupling these complexes to the conserved ciliary trafficking pathway.</text>
</comment>
<feature type="non-terminal residue" evidence="14">
    <location>
        <position position="1"/>
    </location>
</feature>
<evidence type="ECO:0000256" key="7">
    <source>
        <dbReference type="ARBA" id="ARBA00023136"/>
    </source>
</evidence>
<protein>
    <submittedName>
        <fullName evidence="14">Putative odorant receptor 94b</fullName>
    </submittedName>
</protein>
<feature type="transmembrane region" description="Helical" evidence="13">
    <location>
        <begin position="124"/>
        <end position="150"/>
    </location>
</feature>